<dbReference type="GO" id="GO:0003677">
    <property type="term" value="F:DNA binding"/>
    <property type="evidence" value="ECO:0007669"/>
    <property type="project" value="UniProtKB-KW"/>
</dbReference>
<evidence type="ECO:0000256" key="4">
    <source>
        <dbReference type="ARBA" id="ARBA00023125"/>
    </source>
</evidence>
<proteinExistence type="predicted"/>
<keyword evidence="4" id="KW-0238">DNA-binding</keyword>
<keyword evidence="6" id="KW-0539">Nucleus</keyword>
<evidence type="ECO:0000256" key="7">
    <source>
        <dbReference type="SAM" id="MobiDB-lite"/>
    </source>
</evidence>
<accession>A0A8G1RZJ9</accession>
<evidence type="ECO:0000256" key="6">
    <source>
        <dbReference type="ARBA" id="ARBA00023242"/>
    </source>
</evidence>
<keyword evidence="3" id="KW-0805">Transcription regulation</keyword>
<dbReference type="GeneID" id="63867178"/>
<feature type="compositionally biased region" description="Pro residues" evidence="7">
    <location>
        <begin position="1"/>
        <end position="10"/>
    </location>
</feature>
<dbReference type="VEuPathDB" id="FungiDB:BO72DRAFT_524169"/>
<feature type="compositionally biased region" description="Low complexity" evidence="7">
    <location>
        <begin position="11"/>
        <end position="24"/>
    </location>
</feature>
<reference evidence="8 9" key="1">
    <citation type="submission" date="2018-02" db="EMBL/GenBank/DDBJ databases">
        <title>The genomes of Aspergillus section Nigri reveals drivers in fungal speciation.</title>
        <authorList>
            <consortium name="DOE Joint Genome Institute"/>
            <person name="Vesth T.C."/>
            <person name="Nybo J."/>
            <person name="Theobald S."/>
            <person name="Brandl J."/>
            <person name="Frisvad J.C."/>
            <person name="Nielsen K.F."/>
            <person name="Lyhne E.K."/>
            <person name="Kogle M.E."/>
            <person name="Kuo A."/>
            <person name="Riley R."/>
            <person name="Clum A."/>
            <person name="Nolan M."/>
            <person name="Lipzen A."/>
            <person name="Salamov A."/>
            <person name="Henrissat B."/>
            <person name="Wiebenga A."/>
            <person name="De vries R.P."/>
            <person name="Grigoriev I.V."/>
            <person name="Mortensen U.H."/>
            <person name="Andersen M.R."/>
            <person name="Baker S.E."/>
        </authorList>
    </citation>
    <scope>NUCLEOTIDE SEQUENCE [LARGE SCALE GENOMIC DNA]</scope>
    <source>
        <strain evidence="8 9">CBS 313.89</strain>
    </source>
</reference>
<evidence type="ECO:0000256" key="2">
    <source>
        <dbReference type="ARBA" id="ARBA00022833"/>
    </source>
</evidence>
<dbReference type="AlphaFoldDB" id="A0A8G1RZJ9"/>
<evidence type="ECO:0000313" key="9">
    <source>
        <dbReference type="Proteomes" id="UP000249789"/>
    </source>
</evidence>
<organism evidence="8 9">
    <name type="scientific">Aspergillus fijiensis CBS 313.89</name>
    <dbReference type="NCBI Taxonomy" id="1448319"/>
    <lineage>
        <taxon>Eukaryota</taxon>
        <taxon>Fungi</taxon>
        <taxon>Dikarya</taxon>
        <taxon>Ascomycota</taxon>
        <taxon>Pezizomycotina</taxon>
        <taxon>Eurotiomycetes</taxon>
        <taxon>Eurotiomycetidae</taxon>
        <taxon>Eurotiales</taxon>
        <taxon>Aspergillaceae</taxon>
        <taxon>Aspergillus</taxon>
    </lineage>
</organism>
<dbReference type="EMBL" id="KZ824624">
    <property type="protein sequence ID" value="RAK81749.1"/>
    <property type="molecule type" value="Genomic_DNA"/>
</dbReference>
<evidence type="ECO:0000256" key="1">
    <source>
        <dbReference type="ARBA" id="ARBA00022723"/>
    </source>
</evidence>
<protein>
    <submittedName>
        <fullName evidence="8">Uncharacterized protein</fullName>
    </submittedName>
</protein>
<dbReference type="GO" id="GO:0046872">
    <property type="term" value="F:metal ion binding"/>
    <property type="evidence" value="ECO:0007669"/>
    <property type="project" value="UniProtKB-KW"/>
</dbReference>
<dbReference type="RefSeq" id="XP_040805759.1">
    <property type="nucleotide sequence ID" value="XM_040949843.1"/>
</dbReference>
<dbReference type="PANTHER" id="PTHR36206:SF16">
    <property type="entry name" value="TRANSCRIPTION FACTOR DOMAIN-CONTAINING PROTEIN-RELATED"/>
    <property type="match status" value="1"/>
</dbReference>
<feature type="region of interest" description="Disordered" evidence="7">
    <location>
        <begin position="1"/>
        <end position="26"/>
    </location>
</feature>
<keyword evidence="5" id="KW-0804">Transcription</keyword>
<dbReference type="PANTHER" id="PTHR36206">
    <property type="entry name" value="ASPERCRYPTIN BIOSYNTHESIS CLUSTER-SPECIFIC TRANSCRIPTION REGULATOR ATNN-RELATED"/>
    <property type="match status" value="1"/>
</dbReference>
<evidence type="ECO:0000256" key="3">
    <source>
        <dbReference type="ARBA" id="ARBA00023015"/>
    </source>
</evidence>
<evidence type="ECO:0000313" key="8">
    <source>
        <dbReference type="EMBL" id="RAK81749.1"/>
    </source>
</evidence>
<evidence type="ECO:0000256" key="5">
    <source>
        <dbReference type="ARBA" id="ARBA00023163"/>
    </source>
</evidence>
<keyword evidence="2" id="KW-0862">Zinc</keyword>
<keyword evidence="1" id="KW-0479">Metal-binding</keyword>
<gene>
    <name evidence="8" type="ORF">BO72DRAFT_524169</name>
</gene>
<dbReference type="InterPro" id="IPR052360">
    <property type="entry name" value="Transcr_Regulatory_Proteins"/>
</dbReference>
<keyword evidence="9" id="KW-1185">Reference proteome</keyword>
<dbReference type="Proteomes" id="UP000249789">
    <property type="component" value="Unassembled WGS sequence"/>
</dbReference>
<dbReference type="OrthoDB" id="3172332at2759"/>
<name>A0A8G1RZJ9_9EURO</name>
<sequence>MLQPLHPPTQPSTTTTRPNSPTQPFQSLPEVRAAFDTLLRTSYRFSAPSMGLTAPQISANYAALQTEQLAVWSEATLFAQRFRPFYRHAYPDLPAKEQRGAAIINLHLVSLRVCLHSCLLGSNRAALAHYRADLQHTCELVEALMTTFPHHRPSFMLETGVLPPLYLAAILGDDYRVRWRAIGLMRSWPHREGPFDSNWLASLAEEALWLDLRRRCEAEAGFGAVVLVPGGGDAEEEEELTADDLLRELRGVRRRKLEMLLRTKRLRKPTLDEDVEVEVDADADAVGWYPLDAVGPVKGMGSWSCVRAFHAATRGSAGGYLFVL</sequence>